<evidence type="ECO:0000313" key="2">
    <source>
        <dbReference type="EMBL" id="OWQ84089.1"/>
    </source>
</evidence>
<dbReference type="RefSeq" id="WP_088387838.1">
    <property type="nucleotide sequence ID" value="NZ_NIOF01000018.1"/>
</dbReference>
<organism evidence="2 3">
    <name type="scientific">Roseateles aquatilis</name>
    <dbReference type="NCBI Taxonomy" id="431061"/>
    <lineage>
        <taxon>Bacteria</taxon>
        <taxon>Pseudomonadati</taxon>
        <taxon>Pseudomonadota</taxon>
        <taxon>Betaproteobacteria</taxon>
        <taxon>Burkholderiales</taxon>
        <taxon>Sphaerotilaceae</taxon>
        <taxon>Roseateles</taxon>
    </lineage>
</organism>
<name>A0A246IWC1_9BURK</name>
<reference evidence="2 3" key="1">
    <citation type="journal article" date="2008" name="Int. J. Syst. Evol. Microbiol.">
        <title>Description of Roseateles aquatilis sp. nov. and Roseateles terrae sp. nov., in the class Betaproteobacteria, and emended description of the genus Roseateles.</title>
        <authorList>
            <person name="Gomila M."/>
            <person name="Bowien B."/>
            <person name="Falsen E."/>
            <person name="Moore E.R."/>
            <person name="Lalucat J."/>
        </authorList>
    </citation>
    <scope>NUCLEOTIDE SEQUENCE [LARGE SCALE GENOMIC DNA]</scope>
    <source>
        <strain evidence="2 3">CCUG 48205</strain>
    </source>
</reference>
<dbReference type="AlphaFoldDB" id="A0A246IWC1"/>
<dbReference type="InterPro" id="IPR011944">
    <property type="entry name" value="Steroid_delta5-4_isomerase"/>
</dbReference>
<feature type="domain" description="SnoaL-like" evidence="1">
    <location>
        <begin position="6"/>
        <end position="130"/>
    </location>
</feature>
<comment type="caution">
    <text evidence="2">The sequence shown here is derived from an EMBL/GenBank/DDBJ whole genome shotgun (WGS) entry which is preliminary data.</text>
</comment>
<dbReference type="Proteomes" id="UP000197468">
    <property type="component" value="Unassembled WGS sequence"/>
</dbReference>
<sequence length="140" mass="15868">MSDDPVHAFLRDYAAAVLARDLNAMVDLYAPDVQVFDSWDQWLHDGRDAWASLVKDWFDAIRDERVRLSATDVKSWRDGGAVAGGSALLEFAALDEAGMPLRALQNRLSVILRQHDGRWRVVHQHTSVPVDFNSQQVVRR</sequence>
<accession>A0A246IWC1</accession>
<proteinExistence type="predicted"/>
<dbReference type="EMBL" id="NIOF01000018">
    <property type="protein sequence ID" value="OWQ84089.1"/>
    <property type="molecule type" value="Genomic_DNA"/>
</dbReference>
<dbReference type="OrthoDB" id="9812295at2"/>
<evidence type="ECO:0000259" key="1">
    <source>
        <dbReference type="Pfam" id="PF13474"/>
    </source>
</evidence>
<dbReference type="Pfam" id="PF13474">
    <property type="entry name" value="SnoaL_3"/>
    <property type="match status" value="1"/>
</dbReference>
<dbReference type="InterPro" id="IPR037401">
    <property type="entry name" value="SnoaL-like"/>
</dbReference>
<gene>
    <name evidence="2" type="ORF">CDN99_24705</name>
</gene>
<keyword evidence="3" id="KW-1185">Reference proteome</keyword>
<dbReference type="NCBIfam" id="TIGR02246">
    <property type="entry name" value="SgcJ/EcaC family oxidoreductase"/>
    <property type="match status" value="1"/>
</dbReference>
<dbReference type="Gene3D" id="3.10.450.50">
    <property type="match status" value="1"/>
</dbReference>
<evidence type="ECO:0000313" key="3">
    <source>
        <dbReference type="Proteomes" id="UP000197468"/>
    </source>
</evidence>
<dbReference type="InterPro" id="IPR032710">
    <property type="entry name" value="NTF2-like_dom_sf"/>
</dbReference>
<protein>
    <recommendedName>
        <fullName evidence="1">SnoaL-like domain-containing protein</fullName>
    </recommendedName>
</protein>
<dbReference type="SUPFAM" id="SSF54427">
    <property type="entry name" value="NTF2-like"/>
    <property type="match status" value="1"/>
</dbReference>